<dbReference type="InterPro" id="IPR000219">
    <property type="entry name" value="DH_dom"/>
</dbReference>
<evidence type="ECO:0000259" key="2">
    <source>
        <dbReference type="PROSITE" id="PS50010"/>
    </source>
</evidence>
<dbReference type="OrthoDB" id="432528at2759"/>
<comment type="caution">
    <text evidence="3">The sequence shown here is derived from an EMBL/GenBank/DDBJ whole genome shotgun (WGS) entry which is preliminary data.</text>
</comment>
<gene>
    <name evidence="3" type="ORF">TRFO_26021</name>
</gene>
<sequence>MSVCIVRGAGPHSVLNASDLEDKTAQDVLASIGISKDYFLAYENENFWEAIESDSLPLSKYPDIQIDKKPEEFEKNTFPNVHLTAHKMTMKGKFGIKLNVETQIENTRFPKMLVNLSKSDSEKMNIQEFLDIVIKTFEYNCSDSKLLQDGQELTQNMDENISPYLELAKKSPITFVCVVSDADIKNIKLRACFASEMVSSEESFIKDLKSLNEYWEPAFRAKIKLTQAQFRTMFRDIPPMLRIHTSLLEEMEKPPSYASCYGALLMNYFEKFKVSAAFVSNFKNIDELIKSLSQKSSFESKLKEIEDENPAMNGRDFLSYYITPVQRYPRYPLLIRDLNKRTPNWHPDKPFLERAQNEIDSVNKNIDNTSQRVKSLMMMENLSNELPDDFEILANNRQLIQSASIRFVKPRMGMGNLYLFNDIILLTKIDKKKQFPIVHQTIESFTYFNCRPTPESITITHENKQFVVSFIEDNDKIVWMEAIEPLRNDIMSKIINEKSLLLWSDINFKTAPALCSHAGCKTENGKILFFGGTNASLAPSNNLVIYENGSFIVQKTNVPARSGHSVTAIGNNVYICFGNNKSNMFNDIWKYNAETNEWSEIKPICKKISSRTNHSCVAYGKDLIFFGGEGRQRLLNEVGIFETDSNKYYSVSEVINPPLPRMSHSATIFGKYMIVFGGKREKFICPELFLYNISKKKWRRIKGSKLPSRFSHQSILVADRFLLIFGGSNDKMPMKSMMIDTATWKPIPIQSVGNCPTGLCKFAMVQIDEDTIMTFGGTDGIVKTPIMSAYKINVTDGLQIPDLPEGHRSDDINATDTENTTDCSEMTDNENTDHEDTHDSCFSYENQEDLETPENKAHENPVEPILQPRIRNKEERSAYDTSESNENLEIKEQNKKDKQEKKEKSKKKDKDKKDKDRKDKDKKDKDRKDKDKKDKDKKDKDKKDKDKKDKDKKDKDKKGKDKKDKDKKDKDRKDKDRDSKNKDKKDKDRKDKDRDSKNKDKLDKDKVKDSKGKDKDKKDKKRKEGKDRNSESTESEKHHSHHSHEKRRSSISEKHVKRDKDKSDKKSDSDQYKKEQSSAHVKINLHANRRSIQHATLPIFLDSDNMSDNSDAIPNTKKKSRHESIPSMKTMIPLPESALQNKNGKRSTQAELNSTNSTIEENEVCAPKLNESRARNPSTPDFLRNKSVPLFHCQPSPLQQEKSEAETVCEEIGIDLSGLSQLEKSIKMMAVKKYLILKKKNDEEEMKVRKLELILSGNLDNIPKFSLLMKVFDDRTQETKISKITSDMTTTQIANIVSSVTKREAMLSVMVDNNTFEDFNKETLNKAFKNVFLGEIRTLYVSAI</sequence>
<feature type="domain" description="DH" evidence="2">
    <location>
        <begin position="189"/>
        <end position="369"/>
    </location>
</feature>
<dbReference type="PANTHER" id="PTHR12673">
    <property type="entry name" value="FACIOGENITAL DYSPLASIA PROTEIN"/>
    <property type="match status" value="1"/>
</dbReference>
<dbReference type="Gene3D" id="2.120.10.80">
    <property type="entry name" value="Kelch-type beta propeller"/>
    <property type="match status" value="2"/>
</dbReference>
<dbReference type="InterPro" id="IPR015915">
    <property type="entry name" value="Kelch-typ_b-propeller"/>
</dbReference>
<feature type="compositionally biased region" description="Basic and acidic residues" evidence="1">
    <location>
        <begin position="888"/>
        <end position="1037"/>
    </location>
</feature>
<dbReference type="Gene3D" id="1.20.900.10">
    <property type="entry name" value="Dbl homology (DH) domain"/>
    <property type="match status" value="1"/>
</dbReference>
<feature type="compositionally biased region" description="Basic residues" evidence="1">
    <location>
        <begin position="1038"/>
        <end position="1047"/>
    </location>
</feature>
<dbReference type="PROSITE" id="PS50010">
    <property type="entry name" value="DH_2"/>
    <property type="match status" value="1"/>
</dbReference>
<dbReference type="RefSeq" id="XP_068359233.1">
    <property type="nucleotide sequence ID" value="XM_068504696.1"/>
</dbReference>
<name>A0A1J4K3S6_9EUKA</name>
<dbReference type="SMART" id="SM00325">
    <property type="entry name" value="RhoGEF"/>
    <property type="match status" value="1"/>
</dbReference>
<dbReference type="GO" id="GO:0005737">
    <property type="term" value="C:cytoplasm"/>
    <property type="evidence" value="ECO:0007669"/>
    <property type="project" value="TreeGrafter"/>
</dbReference>
<accession>A0A1J4K3S6</accession>
<organism evidence="3 4">
    <name type="scientific">Tritrichomonas foetus</name>
    <dbReference type="NCBI Taxonomy" id="1144522"/>
    <lineage>
        <taxon>Eukaryota</taxon>
        <taxon>Metamonada</taxon>
        <taxon>Parabasalia</taxon>
        <taxon>Tritrichomonadida</taxon>
        <taxon>Tritrichomonadidae</taxon>
        <taxon>Tritrichomonas</taxon>
    </lineage>
</organism>
<dbReference type="GO" id="GO:0005085">
    <property type="term" value="F:guanyl-nucleotide exchange factor activity"/>
    <property type="evidence" value="ECO:0007669"/>
    <property type="project" value="InterPro"/>
</dbReference>
<dbReference type="Proteomes" id="UP000179807">
    <property type="component" value="Unassembled WGS sequence"/>
</dbReference>
<dbReference type="Pfam" id="PF00621">
    <property type="entry name" value="RhoGEF"/>
    <property type="match status" value="1"/>
</dbReference>
<dbReference type="EMBL" id="MLAK01000737">
    <property type="protein sequence ID" value="OHT06097.1"/>
    <property type="molecule type" value="Genomic_DNA"/>
</dbReference>
<keyword evidence="4" id="KW-1185">Reference proteome</keyword>
<feature type="region of interest" description="Disordered" evidence="1">
    <location>
        <begin position="1101"/>
        <end position="1156"/>
    </location>
</feature>
<feature type="region of interest" description="Disordered" evidence="1">
    <location>
        <begin position="801"/>
        <end position="1087"/>
    </location>
</feature>
<protein>
    <recommendedName>
        <fullName evidence="2">DH domain-containing protein</fullName>
    </recommendedName>
</protein>
<proteinExistence type="predicted"/>
<feature type="compositionally biased region" description="Polar residues" evidence="1">
    <location>
        <begin position="1104"/>
        <end position="1113"/>
    </location>
</feature>
<reference evidence="3" key="1">
    <citation type="submission" date="2016-10" db="EMBL/GenBank/DDBJ databases">
        <authorList>
            <person name="Benchimol M."/>
            <person name="Almeida L.G."/>
            <person name="Vasconcelos A.T."/>
            <person name="Perreira-Neves A."/>
            <person name="Rosa I.A."/>
            <person name="Tasca T."/>
            <person name="Bogo M.R."/>
            <person name="de Souza W."/>
        </authorList>
    </citation>
    <scope>NUCLEOTIDE SEQUENCE [LARGE SCALE GENOMIC DNA]</scope>
    <source>
        <strain evidence="3">K</strain>
    </source>
</reference>
<dbReference type="VEuPathDB" id="TrichDB:TRFO_26021"/>
<dbReference type="InterPro" id="IPR051092">
    <property type="entry name" value="FYVE_RhoGEF_PH"/>
</dbReference>
<evidence type="ECO:0000256" key="1">
    <source>
        <dbReference type="SAM" id="MobiDB-lite"/>
    </source>
</evidence>
<dbReference type="GeneID" id="94839400"/>
<dbReference type="SUPFAM" id="SSF117281">
    <property type="entry name" value="Kelch motif"/>
    <property type="match status" value="1"/>
</dbReference>
<dbReference type="PANTHER" id="PTHR12673:SF159">
    <property type="entry name" value="LD03170P"/>
    <property type="match status" value="1"/>
</dbReference>
<feature type="compositionally biased region" description="Basic and acidic residues" evidence="1">
    <location>
        <begin position="1048"/>
        <end position="1077"/>
    </location>
</feature>
<dbReference type="Pfam" id="PF24681">
    <property type="entry name" value="Kelch_KLHDC2_KLHL20_DRC7"/>
    <property type="match status" value="1"/>
</dbReference>
<feature type="compositionally biased region" description="Polar residues" evidence="1">
    <location>
        <begin position="812"/>
        <end position="824"/>
    </location>
</feature>
<dbReference type="InterPro" id="IPR035899">
    <property type="entry name" value="DBL_dom_sf"/>
</dbReference>
<dbReference type="SUPFAM" id="SSF48065">
    <property type="entry name" value="DBL homology domain (DH-domain)"/>
    <property type="match status" value="1"/>
</dbReference>
<evidence type="ECO:0000313" key="4">
    <source>
        <dbReference type="Proteomes" id="UP000179807"/>
    </source>
</evidence>
<dbReference type="CDD" id="cd00160">
    <property type="entry name" value="RhoGEF"/>
    <property type="match status" value="1"/>
</dbReference>
<feature type="compositionally biased region" description="Polar residues" evidence="1">
    <location>
        <begin position="1138"/>
        <end position="1156"/>
    </location>
</feature>
<evidence type="ECO:0000313" key="3">
    <source>
        <dbReference type="EMBL" id="OHT06097.1"/>
    </source>
</evidence>